<dbReference type="NCBIfam" id="TIGR01444">
    <property type="entry name" value="fkbM_fam"/>
    <property type="match status" value="1"/>
</dbReference>
<dbReference type="PANTHER" id="PTHR46656:SF3">
    <property type="entry name" value="PUTATIVE-RELATED"/>
    <property type="match status" value="1"/>
</dbReference>
<sequence length="936" mass="108121">MSIKIKAHTSIIGETGYNCHSRNFFKALNSLEDLRVDVRNWTVGSTWTGYNNDEPHNDEYYIDTELKTILTQQTLQTPNGSQEFPLYRNYQNPGKTDIHIVLNDVNHKYFGDTYDGPKIAYNVWETTKYPDDFFNKLKTFDQVWVPSSWQKECTVAQGIRADKVKVVPEGVDTQMFKPLSQETSFPKGRPFRFVVVGRWEYRKSTKEIIKAFIDTFSEDENVELILNVENPFANDDCSNTQERLAKFGLTHRGIKILNHLSKSEYVNLLQTADVFVSCARSEGWNLPLIEAMACGVPSLYSDWGAQLEFAAGKGLPVATHGEVPAGVANDESWNPNAPGNFVEPNFEDLKIRLREVYDNYEIYKKSALMESKQIRTQFTWENAAKIAQDHIQDLIQPEVNEYSTDFAWVTCGNLAYMPIIQKLAESLLEFSNRKLIVYGIDCDVPFDYLPNVIARKLTIPYYSNYDKWYWKQYACLAAFNESFENFVWLDGDIIANHTIDKLADHFANIENYPLADIHVQEDFIGYYTKPDGSRGQQLFNENLCKAKGVNRLATKAHICMYLYNRNCEWWFNEILNVYKETDLADYPSLLQWNDEGIDNYLRCKYGYNKFLPISNFDVSEWDGDLLGTTGKAMEHFISFWRDQGPKNFGKVYGWQFIPKNKDQILYFHGNKNLGFAQIMIDHIKAQRDQNFHDTEYFFVAKDEIKNLGSIKKVEGGTMDIAYKYGWDYAIYHEIYNLTDYEHPHRSENPVVKIQPGDVVVDLGGNIGIFTRYAYHMGASKIVTFEPDRRYFEILKQNAPANAVLFNAAIGDQLGTLTLTESSHLGGSNLWHQKDPTLTQYDVNLYTLDYILDNGLIDRIDFLKVDIEGSEIIALKGISDANLAKIRNVAVEYHHEHLNFNDELRNEFIGRFNRLGFNSYLLFCGPNNALQLIYFWK</sequence>
<dbReference type="GO" id="GO:0016757">
    <property type="term" value="F:glycosyltransferase activity"/>
    <property type="evidence" value="ECO:0007669"/>
    <property type="project" value="InterPro"/>
</dbReference>
<name>A0A6J5SUQ0_9CAUD</name>
<dbReference type="InterPro" id="IPR001296">
    <property type="entry name" value="Glyco_trans_1"/>
</dbReference>
<dbReference type="PANTHER" id="PTHR46656">
    <property type="entry name" value="PUTATIVE-RELATED"/>
    <property type="match status" value="1"/>
</dbReference>
<dbReference type="GO" id="GO:0008168">
    <property type="term" value="F:methyltransferase activity"/>
    <property type="evidence" value="ECO:0007669"/>
    <property type="project" value="UniProtKB-KW"/>
</dbReference>
<keyword evidence="3" id="KW-0489">Methyltransferase</keyword>
<feature type="domain" description="Glycosyl transferase family 1" evidence="1">
    <location>
        <begin position="187"/>
        <end position="308"/>
    </location>
</feature>
<reference evidence="3" key="1">
    <citation type="submission" date="2020-05" db="EMBL/GenBank/DDBJ databases">
        <authorList>
            <person name="Chiriac C."/>
            <person name="Salcher M."/>
            <person name="Ghai R."/>
            <person name="Kavagutti S V."/>
        </authorList>
    </citation>
    <scope>NUCLEOTIDE SEQUENCE</scope>
</reference>
<gene>
    <name evidence="3" type="ORF">UFOVP1604_276</name>
</gene>
<dbReference type="Pfam" id="PF00534">
    <property type="entry name" value="Glycos_transf_1"/>
    <property type="match status" value="1"/>
</dbReference>
<evidence type="ECO:0000259" key="2">
    <source>
        <dbReference type="Pfam" id="PF05050"/>
    </source>
</evidence>
<organism evidence="3">
    <name type="scientific">uncultured Caudovirales phage</name>
    <dbReference type="NCBI Taxonomy" id="2100421"/>
    <lineage>
        <taxon>Viruses</taxon>
        <taxon>Duplodnaviria</taxon>
        <taxon>Heunggongvirae</taxon>
        <taxon>Uroviricota</taxon>
        <taxon>Caudoviricetes</taxon>
        <taxon>Peduoviridae</taxon>
        <taxon>Maltschvirus</taxon>
        <taxon>Maltschvirus maltsch</taxon>
    </lineage>
</organism>
<dbReference type="Gene3D" id="3.40.50.2000">
    <property type="entry name" value="Glycogen Phosphorylase B"/>
    <property type="match status" value="1"/>
</dbReference>
<evidence type="ECO:0000259" key="1">
    <source>
        <dbReference type="Pfam" id="PF00534"/>
    </source>
</evidence>
<dbReference type="EMBL" id="LR797474">
    <property type="protein sequence ID" value="CAB4219193.1"/>
    <property type="molecule type" value="Genomic_DNA"/>
</dbReference>
<dbReference type="CDD" id="cd03801">
    <property type="entry name" value="GT4_PimA-like"/>
    <property type="match status" value="1"/>
</dbReference>
<accession>A0A6J5SUQ0</accession>
<dbReference type="SUPFAM" id="SSF53756">
    <property type="entry name" value="UDP-Glycosyltransferase/glycogen phosphorylase"/>
    <property type="match status" value="1"/>
</dbReference>
<keyword evidence="3" id="KW-0808">Transferase</keyword>
<evidence type="ECO:0000313" key="3">
    <source>
        <dbReference type="EMBL" id="CAB4219193.1"/>
    </source>
</evidence>
<proteinExistence type="predicted"/>
<dbReference type="Pfam" id="PF05050">
    <property type="entry name" value="Methyltransf_21"/>
    <property type="match status" value="1"/>
</dbReference>
<dbReference type="SUPFAM" id="SSF53335">
    <property type="entry name" value="S-adenosyl-L-methionine-dependent methyltransferases"/>
    <property type="match status" value="1"/>
</dbReference>
<protein>
    <submittedName>
        <fullName evidence="3">Methyltransferase FkbM</fullName>
    </submittedName>
</protein>
<feature type="domain" description="Methyltransferase FkbM" evidence="2">
    <location>
        <begin position="761"/>
        <end position="916"/>
    </location>
</feature>
<dbReference type="InterPro" id="IPR029063">
    <property type="entry name" value="SAM-dependent_MTases_sf"/>
</dbReference>
<dbReference type="Gene3D" id="3.40.50.150">
    <property type="entry name" value="Vaccinia Virus protein VP39"/>
    <property type="match status" value="1"/>
</dbReference>
<dbReference type="InterPro" id="IPR006342">
    <property type="entry name" value="FkbM_mtfrase"/>
</dbReference>
<dbReference type="GO" id="GO:0032259">
    <property type="term" value="P:methylation"/>
    <property type="evidence" value="ECO:0007669"/>
    <property type="project" value="UniProtKB-KW"/>
</dbReference>